<dbReference type="OrthoDB" id="7361160at2"/>
<evidence type="ECO:0000256" key="1">
    <source>
        <dbReference type="SAM" id="Phobius"/>
    </source>
</evidence>
<dbReference type="InterPro" id="IPR055644">
    <property type="entry name" value="DUF7220"/>
</dbReference>
<keyword evidence="1" id="KW-0812">Transmembrane</keyword>
<dbReference type="Proteomes" id="UP000325641">
    <property type="component" value="Chromosome"/>
</dbReference>
<gene>
    <name evidence="2" type="ORF">F8237_01915</name>
</gene>
<dbReference type="Pfam" id="PF23858">
    <property type="entry name" value="DUF7220"/>
    <property type="match status" value="1"/>
</dbReference>
<sequence>MKQSKLMSLLETIMSTAIGFAVALLAQIFVFPLFGFRPALHENLMITAIFTVVSIVRQFVMRRLFERLHIRRPLSPFMQAVIAERFRQIEQEGWDATHDDAHRQGEMAQAGAAYALGNETVFCDNGDDIRGNCVRINGQMIWPWAVDWWKPKEFRRNQVRAAALIVAEGEKFDRARNSRRETKRSGNA</sequence>
<keyword evidence="1" id="KW-0472">Membrane</keyword>
<dbReference type="KEGG" id="bbet:F8237_01915"/>
<keyword evidence="1" id="KW-1133">Transmembrane helix</keyword>
<accession>A0A5P6NYN1</accession>
<feature type="transmembrane region" description="Helical" evidence="1">
    <location>
        <begin position="12"/>
        <end position="34"/>
    </location>
</feature>
<feature type="transmembrane region" description="Helical" evidence="1">
    <location>
        <begin position="40"/>
        <end position="60"/>
    </location>
</feature>
<protein>
    <submittedName>
        <fullName evidence="2">Uncharacterized protein</fullName>
    </submittedName>
</protein>
<evidence type="ECO:0000313" key="2">
    <source>
        <dbReference type="EMBL" id="QFI71237.1"/>
    </source>
</evidence>
<name>A0A5P6NYN1_9BRAD</name>
<dbReference type="EMBL" id="CP044543">
    <property type="protein sequence ID" value="QFI71237.1"/>
    <property type="molecule type" value="Genomic_DNA"/>
</dbReference>
<proteinExistence type="predicted"/>
<organism evidence="2 3">
    <name type="scientific">Bradyrhizobium betae</name>
    <dbReference type="NCBI Taxonomy" id="244734"/>
    <lineage>
        <taxon>Bacteria</taxon>
        <taxon>Pseudomonadati</taxon>
        <taxon>Pseudomonadota</taxon>
        <taxon>Alphaproteobacteria</taxon>
        <taxon>Hyphomicrobiales</taxon>
        <taxon>Nitrobacteraceae</taxon>
        <taxon>Bradyrhizobium</taxon>
    </lineage>
</organism>
<reference evidence="3" key="1">
    <citation type="submission" date="2019-10" db="EMBL/GenBank/DDBJ databases">
        <title>Complete Genome Sequence of Bradyrhizobium betae type strain PL7HG1T.</title>
        <authorList>
            <person name="Bromfield E.S.P."/>
            <person name="Cloutier S."/>
        </authorList>
    </citation>
    <scope>NUCLEOTIDE SEQUENCE [LARGE SCALE GENOMIC DNA]</scope>
    <source>
        <strain evidence="3">PL7HG1</strain>
    </source>
</reference>
<dbReference type="AlphaFoldDB" id="A0A5P6NYN1"/>
<evidence type="ECO:0000313" key="3">
    <source>
        <dbReference type="Proteomes" id="UP000325641"/>
    </source>
</evidence>